<dbReference type="Gene3D" id="1.10.10.60">
    <property type="entry name" value="Homeodomain-like"/>
    <property type="match status" value="1"/>
</dbReference>
<evidence type="ECO:0000259" key="8">
    <source>
        <dbReference type="PROSITE" id="PS50090"/>
    </source>
</evidence>
<keyword evidence="2" id="KW-0677">Repeat</keyword>
<accession>A0A835KBQ2</accession>
<dbReference type="PANTHER" id="PTHR47997:SF28">
    <property type="entry name" value="TRANSCRIPTION FACTOR MYB15-LIKE"/>
    <property type="match status" value="1"/>
</dbReference>
<feature type="compositionally biased region" description="Polar residues" evidence="7">
    <location>
        <begin position="89"/>
        <end position="101"/>
    </location>
</feature>
<evidence type="ECO:0000256" key="5">
    <source>
        <dbReference type="ARBA" id="ARBA00023163"/>
    </source>
</evidence>
<evidence type="ECO:0000256" key="6">
    <source>
        <dbReference type="ARBA" id="ARBA00023242"/>
    </source>
</evidence>
<evidence type="ECO:0000256" key="4">
    <source>
        <dbReference type="ARBA" id="ARBA00023125"/>
    </source>
</evidence>
<comment type="subcellular location">
    <subcellularLocation>
        <location evidence="1">Nucleus</location>
    </subcellularLocation>
</comment>
<keyword evidence="4" id="KW-0238">DNA-binding</keyword>
<dbReference type="PANTHER" id="PTHR47997">
    <property type="entry name" value="MYB DOMAIN PROTEIN 55"/>
    <property type="match status" value="1"/>
</dbReference>
<dbReference type="InterPro" id="IPR001005">
    <property type="entry name" value="SANT/Myb"/>
</dbReference>
<keyword evidence="6" id="KW-0539">Nucleus</keyword>
<feature type="region of interest" description="Disordered" evidence="7">
    <location>
        <begin position="1"/>
        <end position="25"/>
    </location>
</feature>
<feature type="compositionally biased region" description="Polar residues" evidence="7">
    <location>
        <begin position="110"/>
        <end position="123"/>
    </location>
</feature>
<keyword evidence="3" id="KW-0805">Transcription regulation</keyword>
<dbReference type="InterPro" id="IPR051953">
    <property type="entry name" value="Plant_SW-associated_TFs"/>
</dbReference>
<dbReference type="GO" id="GO:0003677">
    <property type="term" value="F:DNA binding"/>
    <property type="evidence" value="ECO:0007669"/>
    <property type="project" value="UniProtKB-KW"/>
</dbReference>
<dbReference type="SUPFAM" id="SSF46689">
    <property type="entry name" value="Homeodomain-like"/>
    <property type="match status" value="1"/>
</dbReference>
<sequence length="255" mass="28870">MLDAKSGSRQAIQLRRGRLSRKKNYEKKQISSKWSAIAAELPGRTDNEIKNVWHTHLKKRVEKDHVTPEIKGRSVGVSRLDHELKTDQELVNSSSLAAGSDQTEEHRPISPQQCSSDTSSVTTGDIDISNNMCMKMESSDDFPEMDENFWSEVLFAETPSMAGDYSGIATETQLQFPFSPLVTEAEQIDVWRLVTSDLESVGNRVVKKPRIGLLSTTMLTDPQPWIGWVVHRIWVSHTRIGSPWTQEFMIFIPDN</sequence>
<dbReference type="Proteomes" id="UP000657918">
    <property type="component" value="Unassembled WGS sequence"/>
</dbReference>
<feature type="domain" description="HTH myb-type" evidence="9">
    <location>
        <begin position="33"/>
        <end position="61"/>
    </location>
</feature>
<evidence type="ECO:0000313" key="10">
    <source>
        <dbReference type="EMBL" id="KAF9683011.1"/>
    </source>
</evidence>
<feature type="compositionally biased region" description="Basic residues" evidence="7">
    <location>
        <begin position="15"/>
        <end position="25"/>
    </location>
</feature>
<dbReference type="OrthoDB" id="2143914at2759"/>
<dbReference type="CDD" id="cd00167">
    <property type="entry name" value="SANT"/>
    <property type="match status" value="1"/>
</dbReference>
<dbReference type="Pfam" id="PF00249">
    <property type="entry name" value="Myb_DNA-binding"/>
    <property type="match status" value="1"/>
</dbReference>
<name>A0A835KBQ2_9ROSI</name>
<dbReference type="PROSITE" id="PS51294">
    <property type="entry name" value="HTH_MYB"/>
    <property type="match status" value="1"/>
</dbReference>
<reference evidence="10 11" key="1">
    <citation type="submission" date="2020-10" db="EMBL/GenBank/DDBJ databases">
        <title>Plant Genome Project.</title>
        <authorList>
            <person name="Zhang R.-G."/>
        </authorList>
    </citation>
    <scope>NUCLEOTIDE SEQUENCE [LARGE SCALE GENOMIC DNA]</scope>
    <source>
        <strain evidence="10">FAFU-HL-1</strain>
        <tissue evidence="10">Leaf</tissue>
    </source>
</reference>
<proteinExistence type="predicted"/>
<dbReference type="GO" id="GO:0005634">
    <property type="term" value="C:nucleus"/>
    <property type="evidence" value="ECO:0007669"/>
    <property type="project" value="UniProtKB-SubCell"/>
</dbReference>
<keyword evidence="11" id="KW-1185">Reference proteome</keyword>
<comment type="caution">
    <text evidence="10">The sequence shown here is derived from an EMBL/GenBank/DDBJ whole genome shotgun (WGS) entry which is preliminary data.</text>
</comment>
<protein>
    <submittedName>
        <fullName evidence="10">Uncharacterized protein</fullName>
    </submittedName>
</protein>
<evidence type="ECO:0000256" key="1">
    <source>
        <dbReference type="ARBA" id="ARBA00004123"/>
    </source>
</evidence>
<evidence type="ECO:0000256" key="2">
    <source>
        <dbReference type="ARBA" id="ARBA00022737"/>
    </source>
</evidence>
<evidence type="ECO:0000313" key="11">
    <source>
        <dbReference type="Proteomes" id="UP000657918"/>
    </source>
</evidence>
<dbReference type="InterPro" id="IPR017930">
    <property type="entry name" value="Myb_dom"/>
</dbReference>
<evidence type="ECO:0000259" key="9">
    <source>
        <dbReference type="PROSITE" id="PS51294"/>
    </source>
</evidence>
<organism evidence="10 11">
    <name type="scientific">Salix dunnii</name>
    <dbReference type="NCBI Taxonomy" id="1413687"/>
    <lineage>
        <taxon>Eukaryota</taxon>
        <taxon>Viridiplantae</taxon>
        <taxon>Streptophyta</taxon>
        <taxon>Embryophyta</taxon>
        <taxon>Tracheophyta</taxon>
        <taxon>Spermatophyta</taxon>
        <taxon>Magnoliopsida</taxon>
        <taxon>eudicotyledons</taxon>
        <taxon>Gunneridae</taxon>
        <taxon>Pentapetalae</taxon>
        <taxon>rosids</taxon>
        <taxon>fabids</taxon>
        <taxon>Malpighiales</taxon>
        <taxon>Salicaceae</taxon>
        <taxon>Saliceae</taxon>
        <taxon>Salix</taxon>
    </lineage>
</organism>
<dbReference type="InterPro" id="IPR009057">
    <property type="entry name" value="Homeodomain-like_sf"/>
</dbReference>
<gene>
    <name evidence="10" type="ORF">SADUNF_Sadunf05G0167900</name>
</gene>
<keyword evidence="5" id="KW-0804">Transcription</keyword>
<feature type="region of interest" description="Disordered" evidence="7">
    <location>
        <begin position="88"/>
        <end position="123"/>
    </location>
</feature>
<evidence type="ECO:0000256" key="7">
    <source>
        <dbReference type="SAM" id="MobiDB-lite"/>
    </source>
</evidence>
<feature type="domain" description="Myb-like" evidence="8">
    <location>
        <begin position="33"/>
        <end position="57"/>
    </location>
</feature>
<dbReference type="PROSITE" id="PS50090">
    <property type="entry name" value="MYB_LIKE"/>
    <property type="match status" value="1"/>
</dbReference>
<dbReference type="AlphaFoldDB" id="A0A835KBQ2"/>
<evidence type="ECO:0000256" key="3">
    <source>
        <dbReference type="ARBA" id="ARBA00023015"/>
    </source>
</evidence>
<dbReference type="EMBL" id="JADGMS010000005">
    <property type="protein sequence ID" value="KAF9683011.1"/>
    <property type="molecule type" value="Genomic_DNA"/>
</dbReference>